<dbReference type="Pfam" id="PF00248">
    <property type="entry name" value="Aldo_ket_red"/>
    <property type="match status" value="1"/>
</dbReference>
<dbReference type="Gene3D" id="3.20.20.100">
    <property type="entry name" value="NADP-dependent oxidoreductase domain"/>
    <property type="match status" value="1"/>
</dbReference>
<dbReference type="GO" id="GO:0005829">
    <property type="term" value="C:cytosol"/>
    <property type="evidence" value="ECO:0007669"/>
    <property type="project" value="TreeGrafter"/>
</dbReference>
<feature type="domain" description="NADP-dependent oxidoreductase" evidence="2">
    <location>
        <begin position="20"/>
        <end position="291"/>
    </location>
</feature>
<keyword evidence="4" id="KW-1185">Reference proteome</keyword>
<name>A0A7Y9ER27_9ACTN</name>
<protein>
    <submittedName>
        <fullName evidence="3">Aryl-alcohol dehydrogenase-like predicted oxidoreductase</fullName>
    </submittedName>
</protein>
<proteinExistence type="predicted"/>
<dbReference type="PANTHER" id="PTHR43364">
    <property type="entry name" value="NADH-SPECIFIC METHYLGLYOXAL REDUCTASE-RELATED"/>
    <property type="match status" value="1"/>
</dbReference>
<reference evidence="3 4" key="1">
    <citation type="submission" date="2020-07" db="EMBL/GenBank/DDBJ databases">
        <title>Sequencing the genomes of 1000 actinobacteria strains.</title>
        <authorList>
            <person name="Klenk H.-P."/>
        </authorList>
    </citation>
    <scope>NUCLEOTIDE SEQUENCE [LARGE SCALE GENOMIC DNA]</scope>
    <source>
        <strain evidence="3 4">DSM 40398</strain>
    </source>
</reference>
<evidence type="ECO:0000313" key="4">
    <source>
        <dbReference type="Proteomes" id="UP000529783"/>
    </source>
</evidence>
<evidence type="ECO:0000259" key="2">
    <source>
        <dbReference type="Pfam" id="PF00248"/>
    </source>
</evidence>
<dbReference type="RefSeq" id="WP_179848579.1">
    <property type="nucleotide sequence ID" value="NZ_JACCBA010000001.1"/>
</dbReference>
<dbReference type="EMBL" id="JACCBA010000001">
    <property type="protein sequence ID" value="NYD52364.1"/>
    <property type="molecule type" value="Genomic_DNA"/>
</dbReference>
<comment type="caution">
    <text evidence="3">The sequence shown here is derived from an EMBL/GenBank/DDBJ whole genome shotgun (WGS) entry which is preliminary data.</text>
</comment>
<evidence type="ECO:0000313" key="3">
    <source>
        <dbReference type="EMBL" id="NYD52364.1"/>
    </source>
</evidence>
<dbReference type="InterPro" id="IPR036812">
    <property type="entry name" value="NAD(P)_OxRdtase_dom_sf"/>
</dbReference>
<dbReference type="SUPFAM" id="SSF51430">
    <property type="entry name" value="NAD(P)-linked oxidoreductase"/>
    <property type="match status" value="1"/>
</dbReference>
<accession>A0A7Y9ER27</accession>
<dbReference type="InterPro" id="IPR023210">
    <property type="entry name" value="NADP_OxRdtase_dom"/>
</dbReference>
<keyword evidence="1" id="KW-0560">Oxidoreductase</keyword>
<organism evidence="3 4">
    <name type="scientific">Actinomadura luteofluorescens</name>
    <dbReference type="NCBI Taxonomy" id="46163"/>
    <lineage>
        <taxon>Bacteria</taxon>
        <taxon>Bacillati</taxon>
        <taxon>Actinomycetota</taxon>
        <taxon>Actinomycetes</taxon>
        <taxon>Streptosporangiales</taxon>
        <taxon>Thermomonosporaceae</taxon>
        <taxon>Actinomadura</taxon>
    </lineage>
</organism>
<dbReference type="Proteomes" id="UP000529783">
    <property type="component" value="Unassembled WGS sequence"/>
</dbReference>
<dbReference type="AlphaFoldDB" id="A0A7Y9ER27"/>
<evidence type="ECO:0000256" key="1">
    <source>
        <dbReference type="ARBA" id="ARBA00023002"/>
    </source>
</evidence>
<dbReference type="PANTHER" id="PTHR43364:SF4">
    <property type="entry name" value="NAD(P)-LINKED OXIDOREDUCTASE SUPERFAMILY PROTEIN"/>
    <property type="match status" value="1"/>
</dbReference>
<sequence>MPTQIPRRRLGAAGPEASVLSLGSWHTYDRMDFADSVAMVRHAVDSGIDLFDVAVYGMPGHPPVFTDVLFSAIVRAAGIARDDYLLSTKLWLEGYPGRSLRDQLAGALFRVGADHADVAVLGDIRRDDIDLRRLAEDLAGLEKEGLLGCWGVNNWSATAIRTIREHALAAGSPGPQLAQLKYSPCRRSIPDGEPFAAVFAEGVAMQASDVLEGGILAGNTRPSRQIGRDPGEIRPRILEAAEGIAGLGAELDATPAQLCIAFTLTHPATATVLFGARGMKQLTDNIAALDVLERVGAERLRSLMEPFWADRDAVDPEGP</sequence>
<dbReference type="GO" id="GO:0016491">
    <property type="term" value="F:oxidoreductase activity"/>
    <property type="evidence" value="ECO:0007669"/>
    <property type="project" value="UniProtKB-KW"/>
</dbReference>
<gene>
    <name evidence="3" type="ORF">BJY14_008347</name>
</gene>
<dbReference type="InterPro" id="IPR050523">
    <property type="entry name" value="AKR_Detox_Biosynth"/>
</dbReference>